<keyword evidence="3" id="KW-1185">Reference proteome</keyword>
<evidence type="ECO:0000256" key="1">
    <source>
        <dbReference type="PROSITE-ProRule" id="PRU01201"/>
    </source>
</evidence>
<comment type="caution">
    <text evidence="2">The sequence shown here is derived from an EMBL/GenBank/DDBJ whole genome shotgun (WGS) entry which is preliminary data.</text>
</comment>
<dbReference type="InterPro" id="IPR039005">
    <property type="entry name" value="CSPG_rpt"/>
</dbReference>
<dbReference type="EMBL" id="JBEUSY010000481">
    <property type="protein sequence ID" value="KAL1229825.1"/>
    <property type="molecule type" value="Genomic_DNA"/>
</dbReference>
<accession>A0ABR3K4Q6</accession>
<sequence length="190" mass="21193">MTKVISNSTIYASMNRFYNFLYKVVSGPKFGRLFVTSSSAAVASSAPVAFTNADINNGQLFYEHDGSESTRDQVFLLVSPLLENNVVEDRIKLTVWFRIRILPNSPLPPKRTDDRILYIPINGEKLIDVDDIGFENSAPSTLLEYHFADSHPNGHFFLTSCQMQQLTHLVNSSSKMGKSVSDTPGSRAIK</sequence>
<reference evidence="2 3" key="1">
    <citation type="submission" date="2024-07" db="EMBL/GenBank/DDBJ databases">
        <title>Enhanced genomic and transcriptomic resources for Trichinella pseudospiralis and T. spiralis underpin the discovery of pronounced molecular differences between stages and species.</title>
        <authorList>
            <person name="Pasi K.K."/>
            <person name="La Rosa G."/>
            <person name="Gomez-Morales M.A."/>
            <person name="Tosini F."/>
            <person name="Sumanam S."/>
            <person name="Young N.D."/>
            <person name="Chang B.C."/>
            <person name="Robin G.B."/>
        </authorList>
    </citation>
    <scope>NUCLEOTIDE SEQUENCE [LARGE SCALE GENOMIC DNA]</scope>
    <source>
        <strain evidence="2">ISS534</strain>
    </source>
</reference>
<dbReference type="Proteomes" id="UP001558632">
    <property type="component" value="Unassembled WGS sequence"/>
</dbReference>
<evidence type="ECO:0000313" key="2">
    <source>
        <dbReference type="EMBL" id="KAL1229825.1"/>
    </source>
</evidence>
<gene>
    <name evidence="2" type="ORF">TSPI_10956</name>
</gene>
<proteinExistence type="predicted"/>
<organism evidence="2 3">
    <name type="scientific">Trichinella spiralis</name>
    <name type="common">Trichina worm</name>
    <dbReference type="NCBI Taxonomy" id="6334"/>
    <lineage>
        <taxon>Eukaryota</taxon>
        <taxon>Metazoa</taxon>
        <taxon>Ecdysozoa</taxon>
        <taxon>Nematoda</taxon>
        <taxon>Enoplea</taxon>
        <taxon>Dorylaimia</taxon>
        <taxon>Trichinellida</taxon>
        <taxon>Trichinellidae</taxon>
        <taxon>Trichinella</taxon>
    </lineage>
</organism>
<feature type="repeat" description="CSPG" evidence="1">
    <location>
        <begin position="1"/>
        <end position="79"/>
    </location>
</feature>
<dbReference type="PROSITE" id="PS51854">
    <property type="entry name" value="CSPG"/>
    <property type="match status" value="1"/>
</dbReference>
<evidence type="ECO:0000313" key="3">
    <source>
        <dbReference type="Proteomes" id="UP001558632"/>
    </source>
</evidence>
<protein>
    <submittedName>
        <fullName evidence="2">Chondroitin sulfate proteoglycan</fullName>
    </submittedName>
</protein>
<name>A0ABR3K4Q6_TRISP</name>
<dbReference type="Pfam" id="PF16184">
    <property type="entry name" value="Cadherin_3"/>
    <property type="match status" value="1"/>
</dbReference>